<feature type="domain" description="Lipoyl-binding" evidence="3">
    <location>
        <begin position="17"/>
        <end position="99"/>
    </location>
</feature>
<dbReference type="PANTHER" id="PTHR11715:SF3">
    <property type="entry name" value="GLYCINE CLEAVAGE SYSTEM H PROTEIN-RELATED"/>
    <property type="match status" value="1"/>
</dbReference>
<dbReference type="PROSITE" id="PS00189">
    <property type="entry name" value="LIPOYL"/>
    <property type="match status" value="1"/>
</dbReference>
<comment type="caution">
    <text evidence="4">The sequence shown here is derived from an EMBL/GenBank/DDBJ whole genome shotgun (WGS) entry which is preliminary data.</text>
</comment>
<keyword evidence="2" id="KW-0450">Lipoyl</keyword>
<dbReference type="PANTHER" id="PTHR11715">
    <property type="entry name" value="GLYCINE CLEAVAGE SYSTEM H PROTEIN"/>
    <property type="match status" value="1"/>
</dbReference>
<dbReference type="GO" id="GO:0019464">
    <property type="term" value="P:glycine decarboxylation via glycine cleavage system"/>
    <property type="evidence" value="ECO:0007669"/>
    <property type="project" value="InterPro"/>
</dbReference>
<dbReference type="GO" id="GO:0005737">
    <property type="term" value="C:cytoplasm"/>
    <property type="evidence" value="ECO:0007669"/>
    <property type="project" value="TreeGrafter"/>
</dbReference>
<dbReference type="EMBL" id="NGJY01000004">
    <property type="protein sequence ID" value="RSU02043.1"/>
    <property type="molecule type" value="Genomic_DNA"/>
</dbReference>
<dbReference type="OrthoDB" id="9796712at2"/>
<dbReference type="GO" id="GO:0005960">
    <property type="term" value="C:glycine cleavage complex"/>
    <property type="evidence" value="ECO:0007669"/>
    <property type="project" value="InterPro"/>
</dbReference>
<dbReference type="Proteomes" id="UP000287101">
    <property type="component" value="Unassembled WGS sequence"/>
</dbReference>
<dbReference type="AlphaFoldDB" id="A0A430A5E9"/>
<dbReference type="Gene3D" id="2.40.50.100">
    <property type="match status" value="1"/>
</dbReference>
<evidence type="ECO:0000313" key="4">
    <source>
        <dbReference type="EMBL" id="RSU02043.1"/>
    </source>
</evidence>
<protein>
    <recommendedName>
        <fullName evidence="3">Lipoyl-binding domain-containing protein</fullName>
    </recommendedName>
</protein>
<sequence length="110" mass="12114">MKKINNNQLWIKKINDTYRIGLTNVGQDDFGSVTFVMLPKIGDVLEKNDTFAELEAEKAVTELVMPCKGTVCEVNPAVVKEASALDNPVEEEAWLISISDVSEEELSALA</sequence>
<evidence type="ECO:0000259" key="3">
    <source>
        <dbReference type="PROSITE" id="PS50968"/>
    </source>
</evidence>
<dbReference type="InterPro" id="IPR011053">
    <property type="entry name" value="Single_hybrid_motif"/>
</dbReference>
<dbReference type="CDD" id="cd06848">
    <property type="entry name" value="GCS_H"/>
    <property type="match status" value="1"/>
</dbReference>
<dbReference type="InterPro" id="IPR003016">
    <property type="entry name" value="2-oxoA_DH_lipoyl-BS"/>
</dbReference>
<name>A0A430A5E9_9ENTE</name>
<evidence type="ECO:0000313" key="5">
    <source>
        <dbReference type="Proteomes" id="UP000287101"/>
    </source>
</evidence>
<dbReference type="InterPro" id="IPR000089">
    <property type="entry name" value="Biotin_lipoyl"/>
</dbReference>
<dbReference type="InterPro" id="IPR033753">
    <property type="entry name" value="GCV_H/Fam206"/>
</dbReference>
<evidence type="ECO:0000256" key="2">
    <source>
        <dbReference type="ARBA" id="ARBA00022823"/>
    </source>
</evidence>
<keyword evidence="5" id="KW-1185">Reference proteome</keyword>
<gene>
    <name evidence="4" type="ORF">CBF31_09785</name>
</gene>
<dbReference type="SUPFAM" id="SSF51230">
    <property type="entry name" value="Single hybrid motif"/>
    <property type="match status" value="1"/>
</dbReference>
<dbReference type="Pfam" id="PF01597">
    <property type="entry name" value="GCV_H"/>
    <property type="match status" value="1"/>
</dbReference>
<dbReference type="GO" id="GO:0009249">
    <property type="term" value="P:protein lipoylation"/>
    <property type="evidence" value="ECO:0007669"/>
    <property type="project" value="TreeGrafter"/>
</dbReference>
<organism evidence="4 5">
    <name type="scientific">Vagococcus fessus</name>
    <dbReference type="NCBI Taxonomy" id="120370"/>
    <lineage>
        <taxon>Bacteria</taxon>
        <taxon>Bacillati</taxon>
        <taxon>Bacillota</taxon>
        <taxon>Bacilli</taxon>
        <taxon>Lactobacillales</taxon>
        <taxon>Enterococcaceae</taxon>
        <taxon>Vagococcus</taxon>
    </lineage>
</organism>
<evidence type="ECO:0000256" key="1">
    <source>
        <dbReference type="ARBA" id="ARBA00009249"/>
    </source>
</evidence>
<dbReference type="RefSeq" id="WP_126832537.1">
    <property type="nucleotide sequence ID" value="NZ_CBCRYB010000005.1"/>
</dbReference>
<accession>A0A430A5E9</accession>
<proteinExistence type="inferred from homology"/>
<comment type="similarity">
    <text evidence="1">Belongs to the GcvH family.</text>
</comment>
<reference evidence="4 5" key="1">
    <citation type="submission" date="2017-05" db="EMBL/GenBank/DDBJ databases">
        <title>Vagococcus spp. assemblies.</title>
        <authorList>
            <person name="Gulvik C.A."/>
        </authorList>
    </citation>
    <scope>NUCLEOTIDE SEQUENCE [LARGE SCALE GENOMIC DNA]</scope>
    <source>
        <strain evidence="4 5">CCUG 41755</strain>
    </source>
</reference>
<dbReference type="PROSITE" id="PS50968">
    <property type="entry name" value="BIOTINYL_LIPOYL"/>
    <property type="match status" value="1"/>
</dbReference>
<dbReference type="InterPro" id="IPR002930">
    <property type="entry name" value="GCV_H"/>
</dbReference>